<accession>A0AAD7C219</accession>
<name>A0AAD7C219_9AGAR</name>
<protein>
    <submittedName>
        <fullName evidence="2">Uncharacterized protein</fullName>
    </submittedName>
</protein>
<dbReference type="AlphaFoldDB" id="A0AAD7C219"/>
<dbReference type="Proteomes" id="UP001221142">
    <property type="component" value="Unassembled WGS sequence"/>
</dbReference>
<feature type="signal peptide" evidence="1">
    <location>
        <begin position="1"/>
        <end position="23"/>
    </location>
</feature>
<dbReference type="EMBL" id="JARKIF010000006">
    <property type="protein sequence ID" value="KAJ7636798.1"/>
    <property type="molecule type" value="Genomic_DNA"/>
</dbReference>
<evidence type="ECO:0000313" key="2">
    <source>
        <dbReference type="EMBL" id="KAJ7636798.1"/>
    </source>
</evidence>
<evidence type="ECO:0000256" key="1">
    <source>
        <dbReference type="SAM" id="SignalP"/>
    </source>
</evidence>
<comment type="caution">
    <text evidence="2">The sequence shown here is derived from an EMBL/GenBank/DDBJ whole genome shotgun (WGS) entry which is preliminary data.</text>
</comment>
<evidence type="ECO:0000313" key="3">
    <source>
        <dbReference type="Proteomes" id="UP001221142"/>
    </source>
</evidence>
<gene>
    <name evidence="2" type="ORF">FB45DRAFT_449969</name>
</gene>
<reference evidence="2" key="1">
    <citation type="submission" date="2023-03" db="EMBL/GenBank/DDBJ databases">
        <title>Massive genome expansion in bonnet fungi (Mycena s.s.) driven by repeated elements and novel gene families across ecological guilds.</title>
        <authorList>
            <consortium name="Lawrence Berkeley National Laboratory"/>
            <person name="Harder C.B."/>
            <person name="Miyauchi S."/>
            <person name="Viragh M."/>
            <person name="Kuo A."/>
            <person name="Thoen E."/>
            <person name="Andreopoulos B."/>
            <person name="Lu D."/>
            <person name="Skrede I."/>
            <person name="Drula E."/>
            <person name="Henrissat B."/>
            <person name="Morin E."/>
            <person name="Kohler A."/>
            <person name="Barry K."/>
            <person name="LaButti K."/>
            <person name="Morin E."/>
            <person name="Salamov A."/>
            <person name="Lipzen A."/>
            <person name="Mereny Z."/>
            <person name="Hegedus B."/>
            <person name="Baldrian P."/>
            <person name="Stursova M."/>
            <person name="Weitz H."/>
            <person name="Taylor A."/>
            <person name="Grigoriev I.V."/>
            <person name="Nagy L.G."/>
            <person name="Martin F."/>
            <person name="Kauserud H."/>
        </authorList>
    </citation>
    <scope>NUCLEOTIDE SEQUENCE</scope>
    <source>
        <strain evidence="2">9284</strain>
    </source>
</reference>
<keyword evidence="3" id="KW-1185">Reference proteome</keyword>
<proteinExistence type="predicted"/>
<sequence length="159" mass="16530">MSPARSLLLTLVSAFLAVVAVHAGAVTPIRRDTVIGHSIGPFTPPANHTAAVSPKLATSNAKAVGKPGGVFICQNTDWQGECGYAVQPLNECIVLVAPWLETVSSFGPDNGATCFAFSSGNCDSNEAQWSFTFPGDNTGGEATSNPWNDKITNFACTPS</sequence>
<keyword evidence="1" id="KW-0732">Signal</keyword>
<feature type="chain" id="PRO_5042132057" evidence="1">
    <location>
        <begin position="24"/>
        <end position="159"/>
    </location>
</feature>
<organism evidence="2 3">
    <name type="scientific">Roridomyces roridus</name>
    <dbReference type="NCBI Taxonomy" id="1738132"/>
    <lineage>
        <taxon>Eukaryota</taxon>
        <taxon>Fungi</taxon>
        <taxon>Dikarya</taxon>
        <taxon>Basidiomycota</taxon>
        <taxon>Agaricomycotina</taxon>
        <taxon>Agaricomycetes</taxon>
        <taxon>Agaricomycetidae</taxon>
        <taxon>Agaricales</taxon>
        <taxon>Marasmiineae</taxon>
        <taxon>Mycenaceae</taxon>
        <taxon>Roridomyces</taxon>
    </lineage>
</organism>